<dbReference type="STRING" id="869212.Turpa_1793"/>
<keyword evidence="2" id="KW-1185">Reference proteome</keyword>
<dbReference type="Proteomes" id="UP000006048">
    <property type="component" value="Chromosome"/>
</dbReference>
<evidence type="ECO:0008006" key="3">
    <source>
        <dbReference type="Google" id="ProtNLM"/>
    </source>
</evidence>
<accession>I4B583</accession>
<dbReference type="HOGENOM" id="CLU_1651428_0_0_12"/>
<dbReference type="EMBL" id="CP002959">
    <property type="protein sequence ID" value="AFM12440.1"/>
    <property type="molecule type" value="Genomic_DNA"/>
</dbReference>
<sequence>MKPLRPIFRRSASKDELEREAAKLRNRDWVEILRVVHPSQAQKVEQEYLLSRLREDWGRLVSTLLAQHSLPEKFEGRSLLVHCDHNTFANELAMIAGSVEKQIFELYGISTRIKARATQKIYWPELPATKAAETEAAAVPKRATNNPALDTLIADLESLR</sequence>
<reference evidence="1 2" key="1">
    <citation type="submission" date="2012-06" db="EMBL/GenBank/DDBJ databases">
        <title>The complete chromosome of genome of Turneriella parva DSM 21527.</title>
        <authorList>
            <consortium name="US DOE Joint Genome Institute (JGI-PGF)"/>
            <person name="Lucas S."/>
            <person name="Han J."/>
            <person name="Lapidus A."/>
            <person name="Bruce D."/>
            <person name="Goodwin L."/>
            <person name="Pitluck S."/>
            <person name="Peters L."/>
            <person name="Kyrpides N."/>
            <person name="Mavromatis K."/>
            <person name="Ivanova N."/>
            <person name="Mikhailova N."/>
            <person name="Chertkov O."/>
            <person name="Detter J.C."/>
            <person name="Tapia R."/>
            <person name="Han C."/>
            <person name="Land M."/>
            <person name="Hauser L."/>
            <person name="Markowitz V."/>
            <person name="Cheng J.-F."/>
            <person name="Hugenholtz P."/>
            <person name="Woyke T."/>
            <person name="Wu D."/>
            <person name="Gronow S."/>
            <person name="Wellnitz S."/>
            <person name="Brambilla E."/>
            <person name="Klenk H.-P."/>
            <person name="Eisen J.A."/>
        </authorList>
    </citation>
    <scope>NUCLEOTIDE SEQUENCE [LARGE SCALE GENOMIC DNA]</scope>
    <source>
        <strain evidence="2">ATCC BAA-1111 / DSM 21527 / NCTC 11395 / H</strain>
    </source>
</reference>
<organism evidence="1 2">
    <name type="scientific">Turneriella parva (strain ATCC BAA-1111 / DSM 21527 / NCTC 11395 / H)</name>
    <name type="common">Leptospira parva</name>
    <dbReference type="NCBI Taxonomy" id="869212"/>
    <lineage>
        <taxon>Bacteria</taxon>
        <taxon>Pseudomonadati</taxon>
        <taxon>Spirochaetota</taxon>
        <taxon>Spirochaetia</taxon>
        <taxon>Leptospirales</taxon>
        <taxon>Leptospiraceae</taxon>
        <taxon>Turneriella</taxon>
    </lineage>
</organism>
<dbReference type="RefSeq" id="WP_014802949.1">
    <property type="nucleotide sequence ID" value="NC_018020.1"/>
</dbReference>
<dbReference type="InterPro" id="IPR007922">
    <property type="entry name" value="DciA-like"/>
</dbReference>
<dbReference type="OrthoDB" id="5516926at2"/>
<name>I4B583_TURPD</name>
<dbReference type="KEGG" id="tpx:Turpa_1793"/>
<dbReference type="Pfam" id="PF05258">
    <property type="entry name" value="DciA"/>
    <property type="match status" value="1"/>
</dbReference>
<gene>
    <name evidence="1" type="ordered locus">Turpa_1793</name>
</gene>
<evidence type="ECO:0000313" key="1">
    <source>
        <dbReference type="EMBL" id="AFM12440.1"/>
    </source>
</evidence>
<proteinExistence type="predicted"/>
<evidence type="ECO:0000313" key="2">
    <source>
        <dbReference type="Proteomes" id="UP000006048"/>
    </source>
</evidence>
<dbReference type="AlphaFoldDB" id="I4B583"/>
<protein>
    <recommendedName>
        <fullName evidence="3">DUF721 domain-containing protein</fullName>
    </recommendedName>
</protein>